<comment type="caution">
    <text evidence="5">The sequence shown here is derived from an EMBL/GenBank/DDBJ whole genome shotgun (WGS) entry which is preliminary data.</text>
</comment>
<dbReference type="Pfam" id="PF00392">
    <property type="entry name" value="GntR"/>
    <property type="match status" value="1"/>
</dbReference>
<reference evidence="5" key="2">
    <citation type="submission" date="2020-09" db="EMBL/GenBank/DDBJ databases">
        <authorList>
            <person name="Sun Q."/>
            <person name="Ohkuma M."/>
        </authorList>
    </citation>
    <scope>NUCLEOTIDE SEQUENCE</scope>
    <source>
        <strain evidence="5">JCM 1480</strain>
    </source>
</reference>
<dbReference type="PANTHER" id="PTHR43537">
    <property type="entry name" value="TRANSCRIPTIONAL REGULATOR, GNTR FAMILY"/>
    <property type="match status" value="1"/>
</dbReference>
<keyword evidence="3" id="KW-0804">Transcription</keyword>
<accession>A0A8H9G9Y2</accession>
<proteinExistence type="predicted"/>
<reference evidence="5" key="1">
    <citation type="journal article" date="2014" name="Int. J. Syst. Evol. Microbiol.">
        <title>Complete genome sequence of Corynebacterium casei LMG S-19264T (=DSM 44701T), isolated from a smear-ripened cheese.</title>
        <authorList>
            <consortium name="US DOE Joint Genome Institute (JGI-PGF)"/>
            <person name="Walter F."/>
            <person name="Albersmeier A."/>
            <person name="Kalinowski J."/>
            <person name="Ruckert C."/>
        </authorList>
    </citation>
    <scope>NUCLEOTIDE SEQUENCE</scope>
    <source>
        <strain evidence="5">JCM 1480</strain>
    </source>
</reference>
<evidence type="ECO:0000259" key="4">
    <source>
        <dbReference type="PROSITE" id="PS50949"/>
    </source>
</evidence>
<feature type="domain" description="HTH gntR-type" evidence="4">
    <location>
        <begin position="12"/>
        <end position="79"/>
    </location>
</feature>
<dbReference type="CDD" id="cd07377">
    <property type="entry name" value="WHTH_GntR"/>
    <property type="match status" value="1"/>
</dbReference>
<reference evidence="6 8" key="3">
    <citation type="submission" date="2021-01" db="EMBL/GenBank/DDBJ databases">
        <title>Sequencing the genomes of 1000 actinobacteria strains.</title>
        <authorList>
            <person name="Klenk H.-P."/>
        </authorList>
    </citation>
    <scope>NUCLEOTIDE SEQUENCE [LARGE SCALE GENOMIC DNA]</scope>
    <source>
        <strain evidence="6 8">DSM 20542</strain>
    </source>
</reference>
<dbReference type="Proteomes" id="UP000648535">
    <property type="component" value="Unassembled WGS sequence"/>
</dbReference>
<evidence type="ECO:0000256" key="3">
    <source>
        <dbReference type="ARBA" id="ARBA00023163"/>
    </source>
</evidence>
<dbReference type="RefSeq" id="WP_022904178.1">
    <property type="nucleotide sequence ID" value="NZ_BMOI01000011.1"/>
</dbReference>
<dbReference type="InterPro" id="IPR000524">
    <property type="entry name" value="Tscrpt_reg_HTH_GntR"/>
</dbReference>
<name>A0A8H9G9Y2_9MICO</name>
<keyword evidence="8" id="KW-1185">Reference proteome</keyword>
<dbReference type="AlphaFoldDB" id="A0A8H9G9Y2"/>
<dbReference type="EMBL" id="JAFBCG010000001">
    <property type="protein sequence ID" value="MBM7800966.1"/>
    <property type="molecule type" value="Genomic_DNA"/>
</dbReference>
<dbReference type="InterPro" id="IPR036390">
    <property type="entry name" value="WH_DNA-bd_sf"/>
</dbReference>
<organism evidence="5 7">
    <name type="scientific">Curtobacterium luteum</name>
    <dbReference type="NCBI Taxonomy" id="33881"/>
    <lineage>
        <taxon>Bacteria</taxon>
        <taxon>Bacillati</taxon>
        <taxon>Actinomycetota</taxon>
        <taxon>Actinomycetes</taxon>
        <taxon>Micrococcales</taxon>
        <taxon>Microbacteriaceae</taxon>
        <taxon>Curtobacterium</taxon>
    </lineage>
</organism>
<evidence type="ECO:0000313" key="6">
    <source>
        <dbReference type="EMBL" id="MBM7800966.1"/>
    </source>
</evidence>
<dbReference type="GO" id="GO:0003677">
    <property type="term" value="F:DNA binding"/>
    <property type="evidence" value="ECO:0007669"/>
    <property type="project" value="UniProtKB-KW"/>
</dbReference>
<sequence>MPVPQTAPAERTLIRDRVADTIRSAILDGTLEAGERLHDDQLIAWLGASRTPIREALAHLADEGLVEMAANRYTRVALPDPEEVLDALHTLGILFGGIIRVTVPVMTDRDVTRTVVRLDSELERLREGGTARVVLTLDGAYNAWLRLCPNQILVDTVSRVISGLAFKLRVDSVGELIPSEHLIELYPVFRDAIIERDPVAAELAIEAIHMVDRTAKTID</sequence>
<evidence type="ECO:0000313" key="5">
    <source>
        <dbReference type="EMBL" id="GGL06453.1"/>
    </source>
</evidence>
<keyword evidence="2 6" id="KW-0238">DNA-binding</keyword>
<dbReference type="Proteomes" id="UP000746584">
    <property type="component" value="Unassembled WGS sequence"/>
</dbReference>
<evidence type="ECO:0000313" key="8">
    <source>
        <dbReference type="Proteomes" id="UP000746584"/>
    </source>
</evidence>
<dbReference type="PROSITE" id="PS50949">
    <property type="entry name" value="HTH_GNTR"/>
    <property type="match status" value="1"/>
</dbReference>
<keyword evidence="1" id="KW-0805">Transcription regulation</keyword>
<evidence type="ECO:0000256" key="1">
    <source>
        <dbReference type="ARBA" id="ARBA00023015"/>
    </source>
</evidence>
<dbReference type="Gene3D" id="1.10.10.10">
    <property type="entry name" value="Winged helix-like DNA-binding domain superfamily/Winged helix DNA-binding domain"/>
    <property type="match status" value="1"/>
</dbReference>
<dbReference type="EMBL" id="BMOI01000011">
    <property type="protein sequence ID" value="GGL06453.1"/>
    <property type="molecule type" value="Genomic_DNA"/>
</dbReference>
<dbReference type="PANTHER" id="PTHR43537:SF45">
    <property type="entry name" value="GNTR FAMILY REGULATORY PROTEIN"/>
    <property type="match status" value="1"/>
</dbReference>
<dbReference type="SMART" id="SM00345">
    <property type="entry name" value="HTH_GNTR"/>
    <property type="match status" value="1"/>
</dbReference>
<protein>
    <submittedName>
        <fullName evidence="6">DNA-binding GntR family transcriptional regulator</fullName>
    </submittedName>
</protein>
<dbReference type="InterPro" id="IPR036388">
    <property type="entry name" value="WH-like_DNA-bd_sf"/>
</dbReference>
<gene>
    <name evidence="5" type="ORF">GCM10009769_25890</name>
    <name evidence="6" type="ORF">JOE58_000217</name>
</gene>
<dbReference type="GO" id="GO:0003700">
    <property type="term" value="F:DNA-binding transcription factor activity"/>
    <property type="evidence" value="ECO:0007669"/>
    <property type="project" value="InterPro"/>
</dbReference>
<dbReference type="SUPFAM" id="SSF46785">
    <property type="entry name" value="Winged helix' DNA-binding domain"/>
    <property type="match status" value="1"/>
</dbReference>
<evidence type="ECO:0000256" key="2">
    <source>
        <dbReference type="ARBA" id="ARBA00023125"/>
    </source>
</evidence>
<evidence type="ECO:0000313" key="7">
    <source>
        <dbReference type="Proteomes" id="UP000648535"/>
    </source>
</evidence>